<evidence type="ECO:0000256" key="8">
    <source>
        <dbReference type="ARBA" id="ARBA00023186"/>
    </source>
</evidence>
<evidence type="ECO:0000256" key="2">
    <source>
        <dbReference type="ARBA" id="ARBA00022448"/>
    </source>
</evidence>
<feature type="transmembrane region" description="Helical" evidence="10">
    <location>
        <begin position="197"/>
        <end position="218"/>
    </location>
</feature>
<feature type="domain" description="Membrane insertase YidC/Oxa/ALB C-terminal" evidence="11">
    <location>
        <begin position="25"/>
        <end position="275"/>
    </location>
</feature>
<gene>
    <name evidence="12" type="ORF">J2Z80_000822</name>
</gene>
<dbReference type="RefSeq" id="WP_245301134.1">
    <property type="nucleotide sequence ID" value="NZ_JAGGLT010000007.1"/>
</dbReference>
<dbReference type="EMBL" id="JAGGLT010000007">
    <property type="protein sequence ID" value="MBP2071308.1"/>
    <property type="molecule type" value="Genomic_DNA"/>
</dbReference>
<evidence type="ECO:0000256" key="7">
    <source>
        <dbReference type="ARBA" id="ARBA00023136"/>
    </source>
</evidence>
<dbReference type="Proteomes" id="UP001166402">
    <property type="component" value="Unassembled WGS sequence"/>
</dbReference>
<keyword evidence="7 10" id="KW-0472">Membrane</keyword>
<comment type="caution">
    <text evidence="12">The sequence shown here is derived from an EMBL/GenBank/DDBJ whole genome shotgun (WGS) entry which is preliminary data.</text>
</comment>
<dbReference type="Pfam" id="PF02096">
    <property type="entry name" value="60KD_IMP"/>
    <property type="match status" value="1"/>
</dbReference>
<evidence type="ECO:0000313" key="12">
    <source>
        <dbReference type="EMBL" id="MBP2071308.1"/>
    </source>
</evidence>
<accession>A0ABS4NCA2</accession>
<proteinExistence type="inferred from homology"/>
<keyword evidence="13" id="KW-1185">Reference proteome</keyword>
<reference evidence="12" key="1">
    <citation type="submission" date="2021-03" db="EMBL/GenBank/DDBJ databases">
        <title>Genomic Encyclopedia of Type Strains, Phase IV (KMG-IV): sequencing the most valuable type-strain genomes for metagenomic binning, comparative biology and taxonomic classification.</title>
        <authorList>
            <person name="Goeker M."/>
        </authorList>
    </citation>
    <scope>NUCLEOTIDE SEQUENCE</scope>
    <source>
        <strain evidence="12">DSM 101588</strain>
    </source>
</reference>
<evidence type="ECO:0000313" key="13">
    <source>
        <dbReference type="Proteomes" id="UP001166402"/>
    </source>
</evidence>
<feature type="transmembrane region" description="Helical" evidence="10">
    <location>
        <begin position="91"/>
        <end position="111"/>
    </location>
</feature>
<dbReference type="InterPro" id="IPR001708">
    <property type="entry name" value="YidC/ALB3/OXA1/COX18"/>
</dbReference>
<dbReference type="PANTHER" id="PTHR12428:SF65">
    <property type="entry name" value="CYTOCHROME C OXIDASE ASSEMBLY PROTEIN COX18, MITOCHONDRIAL"/>
    <property type="match status" value="1"/>
</dbReference>
<organism evidence="12 13">
    <name type="scientific">Thermoanaerobacterium butyriciformans</name>
    <dbReference type="NCBI Taxonomy" id="1702242"/>
    <lineage>
        <taxon>Bacteria</taxon>
        <taxon>Bacillati</taxon>
        <taxon>Bacillota</taxon>
        <taxon>Clostridia</taxon>
        <taxon>Thermoanaerobacterales</taxon>
        <taxon>Thermoanaerobacteraceae</taxon>
        <taxon>Thermoanaerobacterium</taxon>
    </lineage>
</organism>
<feature type="transmembrane region" description="Helical" evidence="10">
    <location>
        <begin position="239"/>
        <end position="262"/>
    </location>
</feature>
<evidence type="ECO:0000256" key="4">
    <source>
        <dbReference type="ARBA" id="ARBA00022692"/>
    </source>
</evidence>
<keyword evidence="5" id="KW-0653">Protein transport</keyword>
<keyword evidence="4 9" id="KW-0812">Transmembrane</keyword>
<sequence>MLDFIAVPIGYLLKYIYEDLAFKNYGLAIIFLTIIVRTFLLPLYIKQYKAISKINEIQPQIQKIQKKYKNDNEKLNQEIMKLYYENKINPVSGFLPLLIQMPILFSLYFVISQPLKYMFRKTPDVIQKLFEGIPLGPDKIANMPDLSIINYYSKHLDKLPNVSQMLNRDDLLNMNFFGINLGLVPGPNLHHISAENAALLLIPVLSAITTYISIKYSVKESQETNENQMQNSMQLSMNLFTPIMTGIISFTVPAGLGLYWIVGNVYQTLQQLFMDKFIIKNSSKIEKDKDEKRLQKITG</sequence>
<keyword evidence="3" id="KW-1003">Cell membrane</keyword>
<evidence type="ECO:0000256" key="3">
    <source>
        <dbReference type="ARBA" id="ARBA00022475"/>
    </source>
</evidence>
<keyword evidence="8" id="KW-0143">Chaperone</keyword>
<comment type="similarity">
    <text evidence="9">Belongs to the OXA1/ALB3/YidC family.</text>
</comment>
<evidence type="ECO:0000256" key="5">
    <source>
        <dbReference type="ARBA" id="ARBA00022927"/>
    </source>
</evidence>
<dbReference type="InterPro" id="IPR047196">
    <property type="entry name" value="YidC_ALB_C"/>
</dbReference>
<protein>
    <submittedName>
        <fullName evidence="12">YidC/Oxa1 family membrane protein insertase</fullName>
    </submittedName>
</protein>
<evidence type="ECO:0000256" key="9">
    <source>
        <dbReference type="RuleBase" id="RU003945"/>
    </source>
</evidence>
<keyword evidence="2" id="KW-0813">Transport</keyword>
<comment type="subcellular location">
    <subcellularLocation>
        <location evidence="1">Cell membrane</location>
        <topology evidence="1">Multi-pass membrane protein</topology>
    </subcellularLocation>
    <subcellularLocation>
        <location evidence="9">Membrane</location>
        <topology evidence="9">Multi-pass membrane protein</topology>
    </subcellularLocation>
</comment>
<feature type="transmembrane region" description="Helical" evidence="10">
    <location>
        <begin position="25"/>
        <end position="45"/>
    </location>
</feature>
<evidence type="ECO:0000256" key="10">
    <source>
        <dbReference type="SAM" id="Phobius"/>
    </source>
</evidence>
<dbReference type="InterPro" id="IPR028055">
    <property type="entry name" value="YidC/Oxa/ALB_C"/>
</dbReference>
<dbReference type="CDD" id="cd20070">
    <property type="entry name" value="5TM_YidC_Alb3"/>
    <property type="match status" value="1"/>
</dbReference>
<evidence type="ECO:0000259" key="11">
    <source>
        <dbReference type="Pfam" id="PF02096"/>
    </source>
</evidence>
<keyword evidence="6 10" id="KW-1133">Transmembrane helix</keyword>
<evidence type="ECO:0000256" key="6">
    <source>
        <dbReference type="ARBA" id="ARBA00022989"/>
    </source>
</evidence>
<dbReference type="PANTHER" id="PTHR12428">
    <property type="entry name" value="OXA1"/>
    <property type="match status" value="1"/>
</dbReference>
<evidence type="ECO:0000256" key="1">
    <source>
        <dbReference type="ARBA" id="ARBA00004651"/>
    </source>
</evidence>
<dbReference type="NCBIfam" id="TIGR03592">
    <property type="entry name" value="yidC_oxa1_cterm"/>
    <property type="match status" value="1"/>
</dbReference>
<name>A0ABS4NCA2_9THEO</name>